<reference evidence="2 3" key="1">
    <citation type="journal article" date="2015" name="Proc. Natl. Acad. Sci. U.S.A.">
        <title>The resurrection genome of Boea hygrometrica: A blueprint for survival of dehydration.</title>
        <authorList>
            <person name="Xiao L."/>
            <person name="Yang G."/>
            <person name="Zhang L."/>
            <person name="Yang X."/>
            <person name="Zhao S."/>
            <person name="Ji Z."/>
            <person name="Zhou Q."/>
            <person name="Hu M."/>
            <person name="Wang Y."/>
            <person name="Chen M."/>
            <person name="Xu Y."/>
            <person name="Jin H."/>
            <person name="Xiao X."/>
            <person name="Hu G."/>
            <person name="Bao F."/>
            <person name="Hu Y."/>
            <person name="Wan P."/>
            <person name="Li L."/>
            <person name="Deng X."/>
            <person name="Kuang T."/>
            <person name="Xiang C."/>
            <person name="Zhu J.K."/>
            <person name="Oliver M.J."/>
            <person name="He Y."/>
        </authorList>
    </citation>
    <scope>NUCLEOTIDE SEQUENCE [LARGE SCALE GENOMIC DNA]</scope>
    <source>
        <strain evidence="3">cv. XS01</strain>
    </source>
</reference>
<feature type="region of interest" description="Disordered" evidence="1">
    <location>
        <begin position="113"/>
        <end position="135"/>
    </location>
</feature>
<evidence type="ECO:0000256" key="1">
    <source>
        <dbReference type="SAM" id="MobiDB-lite"/>
    </source>
</evidence>
<feature type="compositionally biased region" description="Polar residues" evidence="1">
    <location>
        <begin position="125"/>
        <end position="135"/>
    </location>
</feature>
<dbReference type="EMBL" id="KQ997576">
    <property type="protein sequence ID" value="KZV43925.1"/>
    <property type="molecule type" value="Genomic_DNA"/>
</dbReference>
<protein>
    <submittedName>
        <fullName evidence="2">Uncharacterized protein</fullName>
    </submittedName>
</protein>
<feature type="compositionally biased region" description="Polar residues" evidence="1">
    <location>
        <begin position="203"/>
        <end position="213"/>
    </location>
</feature>
<accession>A0A2Z7CB67</accession>
<evidence type="ECO:0000313" key="2">
    <source>
        <dbReference type="EMBL" id="KZV43925.1"/>
    </source>
</evidence>
<name>A0A2Z7CB67_9LAMI</name>
<evidence type="ECO:0000313" key="3">
    <source>
        <dbReference type="Proteomes" id="UP000250235"/>
    </source>
</evidence>
<sequence length="249" mass="28533">MHETRNNNRRLKPRKGAKELNAQFNEICNNSGHGLTTRRMVANKPSREMRVRYRPRPRILVRKQSNNNETMAAIARIEWHACMQHAGTESNYKTAVNSKNKMQMLCMRPGTTTGGYNQGREPKNSMHSSTKSATTVATGCVQSVLTTRRMVANKPSREMRVRYRPRPRILSTSQLLNLASNQLPKITQHQKNAPSDFCRNLRTPATSRSNSRVILQPLMGNNRKSKSQGFQRHQNRSNHRRRTTTIDGN</sequence>
<feature type="compositionally biased region" description="Basic residues" evidence="1">
    <location>
        <begin position="233"/>
        <end position="243"/>
    </location>
</feature>
<dbReference type="AlphaFoldDB" id="A0A2Z7CB67"/>
<organism evidence="2 3">
    <name type="scientific">Dorcoceras hygrometricum</name>
    <dbReference type="NCBI Taxonomy" id="472368"/>
    <lineage>
        <taxon>Eukaryota</taxon>
        <taxon>Viridiplantae</taxon>
        <taxon>Streptophyta</taxon>
        <taxon>Embryophyta</taxon>
        <taxon>Tracheophyta</taxon>
        <taxon>Spermatophyta</taxon>
        <taxon>Magnoliopsida</taxon>
        <taxon>eudicotyledons</taxon>
        <taxon>Gunneridae</taxon>
        <taxon>Pentapetalae</taxon>
        <taxon>asterids</taxon>
        <taxon>lamiids</taxon>
        <taxon>Lamiales</taxon>
        <taxon>Gesneriaceae</taxon>
        <taxon>Didymocarpoideae</taxon>
        <taxon>Trichosporeae</taxon>
        <taxon>Loxocarpinae</taxon>
        <taxon>Dorcoceras</taxon>
    </lineage>
</organism>
<gene>
    <name evidence="2" type="ORF">F511_31425</name>
</gene>
<proteinExistence type="predicted"/>
<dbReference type="Proteomes" id="UP000250235">
    <property type="component" value="Unassembled WGS sequence"/>
</dbReference>
<keyword evidence="3" id="KW-1185">Reference proteome</keyword>
<feature type="region of interest" description="Disordered" evidence="1">
    <location>
        <begin position="190"/>
        <end position="249"/>
    </location>
</feature>